<dbReference type="InterPro" id="IPR001610">
    <property type="entry name" value="PAC"/>
</dbReference>
<keyword evidence="4" id="KW-0808">Transferase</keyword>
<dbReference type="PROSITE" id="PS50112">
    <property type="entry name" value="PAS"/>
    <property type="match status" value="1"/>
</dbReference>
<evidence type="ECO:0000256" key="3">
    <source>
        <dbReference type="ARBA" id="ARBA00022553"/>
    </source>
</evidence>
<protein>
    <recommendedName>
        <fullName evidence="2">histidine kinase</fullName>
        <ecNumber evidence="2">2.7.13.3</ecNumber>
    </recommendedName>
</protein>
<comment type="catalytic activity">
    <reaction evidence="1">
        <text>ATP + protein L-histidine = ADP + protein N-phospho-L-histidine.</text>
        <dbReference type="EC" id="2.7.13.3"/>
    </reaction>
</comment>
<dbReference type="InterPro" id="IPR005467">
    <property type="entry name" value="His_kinase_dom"/>
</dbReference>
<dbReference type="NCBIfam" id="TIGR02938">
    <property type="entry name" value="nifL_nitrog"/>
    <property type="match status" value="1"/>
</dbReference>
<evidence type="ECO:0000256" key="6">
    <source>
        <dbReference type="SAM" id="MobiDB-lite"/>
    </source>
</evidence>
<dbReference type="RefSeq" id="WP_090231390.1">
    <property type="nucleotide sequence ID" value="NZ_FNNU01000007.1"/>
</dbReference>
<evidence type="ECO:0000256" key="5">
    <source>
        <dbReference type="ARBA" id="ARBA00022777"/>
    </source>
</evidence>
<dbReference type="InterPro" id="IPR003594">
    <property type="entry name" value="HATPase_dom"/>
</dbReference>
<dbReference type="STRING" id="1007099.SAMN05216287_3981"/>
<dbReference type="GO" id="GO:0007165">
    <property type="term" value="P:signal transduction"/>
    <property type="evidence" value="ECO:0007669"/>
    <property type="project" value="InterPro"/>
</dbReference>
<dbReference type="GO" id="GO:0009399">
    <property type="term" value="P:nitrogen fixation"/>
    <property type="evidence" value="ECO:0007669"/>
    <property type="project" value="InterPro"/>
</dbReference>
<reference evidence="11" key="1">
    <citation type="submission" date="2016-10" db="EMBL/GenBank/DDBJ databases">
        <authorList>
            <person name="Varghese N."/>
            <person name="Submissions S."/>
        </authorList>
    </citation>
    <scope>NUCLEOTIDE SEQUENCE [LARGE SCALE GENOMIC DNA]</scope>
    <source>
        <strain evidence="11">NRRL B-59562</strain>
    </source>
</reference>
<dbReference type="SUPFAM" id="SSF55874">
    <property type="entry name" value="ATPase domain of HSP90 chaperone/DNA topoisomerase II/histidine kinase"/>
    <property type="match status" value="1"/>
</dbReference>
<dbReference type="InterPro" id="IPR014285">
    <property type="entry name" value="N_fixation_neg-reg_NifL"/>
</dbReference>
<name>A0A1H3FBM7_9PSED</name>
<dbReference type="Gene3D" id="3.30.450.20">
    <property type="entry name" value="PAS domain"/>
    <property type="match status" value="2"/>
</dbReference>
<feature type="region of interest" description="Disordered" evidence="6">
    <location>
        <begin position="1"/>
        <end position="24"/>
    </location>
</feature>
<dbReference type="EMBL" id="FNNU01000007">
    <property type="protein sequence ID" value="SDX87604.1"/>
    <property type="molecule type" value="Genomic_DNA"/>
</dbReference>
<organism evidence="10 11">
    <name type="scientific">Pseudomonas kuykendallii</name>
    <dbReference type="NCBI Taxonomy" id="1007099"/>
    <lineage>
        <taxon>Bacteria</taxon>
        <taxon>Pseudomonadati</taxon>
        <taxon>Pseudomonadota</taxon>
        <taxon>Gammaproteobacteria</taxon>
        <taxon>Pseudomonadales</taxon>
        <taxon>Pseudomonadaceae</taxon>
        <taxon>Pseudomonas</taxon>
    </lineage>
</organism>
<accession>A0A1H3FBM7</accession>
<feature type="compositionally biased region" description="Polar residues" evidence="6">
    <location>
        <begin position="1"/>
        <end position="11"/>
    </location>
</feature>
<evidence type="ECO:0000259" key="9">
    <source>
        <dbReference type="PROSITE" id="PS50113"/>
    </source>
</evidence>
<keyword evidence="11" id="KW-1185">Reference proteome</keyword>
<dbReference type="InterPro" id="IPR036890">
    <property type="entry name" value="HATPase_C_sf"/>
</dbReference>
<dbReference type="InterPro" id="IPR013767">
    <property type="entry name" value="PAS_fold"/>
</dbReference>
<dbReference type="AlphaFoldDB" id="A0A1H3FBM7"/>
<dbReference type="SMART" id="SM00387">
    <property type="entry name" value="HATPase_c"/>
    <property type="match status" value="1"/>
</dbReference>
<dbReference type="SMART" id="SM00091">
    <property type="entry name" value="PAS"/>
    <property type="match status" value="2"/>
</dbReference>
<dbReference type="NCBIfam" id="TIGR00229">
    <property type="entry name" value="sensory_box"/>
    <property type="match status" value="1"/>
</dbReference>
<dbReference type="Pfam" id="PF02518">
    <property type="entry name" value="HATPase_c"/>
    <property type="match status" value="1"/>
</dbReference>
<dbReference type="InterPro" id="IPR004358">
    <property type="entry name" value="Sig_transdc_His_kin-like_C"/>
</dbReference>
<dbReference type="OrthoDB" id="7991996at2"/>
<dbReference type="InterPro" id="IPR000014">
    <property type="entry name" value="PAS"/>
</dbReference>
<evidence type="ECO:0000313" key="10">
    <source>
        <dbReference type="EMBL" id="SDX87604.1"/>
    </source>
</evidence>
<dbReference type="InterPro" id="IPR000700">
    <property type="entry name" value="PAS-assoc_C"/>
</dbReference>
<keyword evidence="5" id="KW-0418">Kinase</keyword>
<dbReference type="GO" id="GO:0006355">
    <property type="term" value="P:regulation of DNA-templated transcription"/>
    <property type="evidence" value="ECO:0007669"/>
    <property type="project" value="InterPro"/>
</dbReference>
<dbReference type="SMART" id="SM00086">
    <property type="entry name" value="PAC"/>
    <property type="match status" value="2"/>
</dbReference>
<dbReference type="EC" id="2.7.13.3" evidence="2"/>
<evidence type="ECO:0000259" key="7">
    <source>
        <dbReference type="PROSITE" id="PS50109"/>
    </source>
</evidence>
<dbReference type="SUPFAM" id="SSF55785">
    <property type="entry name" value="PYP-like sensor domain (PAS domain)"/>
    <property type="match status" value="2"/>
</dbReference>
<feature type="domain" description="PAC" evidence="9">
    <location>
        <begin position="96"/>
        <end position="150"/>
    </location>
</feature>
<feature type="domain" description="PAS" evidence="8">
    <location>
        <begin position="25"/>
        <end position="71"/>
    </location>
</feature>
<dbReference type="Pfam" id="PF00989">
    <property type="entry name" value="PAS"/>
    <property type="match status" value="1"/>
</dbReference>
<dbReference type="PROSITE" id="PS50113">
    <property type="entry name" value="PAC"/>
    <property type="match status" value="1"/>
</dbReference>
<dbReference type="PRINTS" id="PR00344">
    <property type="entry name" value="BCTRLSENSOR"/>
</dbReference>
<dbReference type="GO" id="GO:0004673">
    <property type="term" value="F:protein histidine kinase activity"/>
    <property type="evidence" value="ECO:0007669"/>
    <property type="project" value="UniProtKB-EC"/>
</dbReference>
<dbReference type="InterPro" id="IPR052162">
    <property type="entry name" value="Sensor_kinase/Photoreceptor"/>
</dbReference>
<dbReference type="CDD" id="cd00130">
    <property type="entry name" value="PAS"/>
    <property type="match status" value="1"/>
</dbReference>
<evidence type="ECO:0000259" key="8">
    <source>
        <dbReference type="PROSITE" id="PS50112"/>
    </source>
</evidence>
<keyword evidence="3" id="KW-0597">Phosphoprotein</keyword>
<evidence type="ECO:0000256" key="2">
    <source>
        <dbReference type="ARBA" id="ARBA00012438"/>
    </source>
</evidence>
<sequence length="514" mass="57448">MSRSTSLNSDPSAVPSEPGDYDQLPPQVFRQAVEQSALAISITDAHAHIVYANPAFQRVTGYTLPEVIGRNESILSYRVTPPIVYESMWAQLLRQKPWNGLLVNRRKDGSRYLADLTITPVLDEEQNITHYLGMHRDVTEMHRLERQVRNQKTLIESVVDAAQVAMVLLDSRERVLLSNQTYKKLIGDLAPDPAQLLLSALEREVPAFDRVNALASGFAPLEVRIDRQDREPLWFSCAGSLIDEQDTSAEAFYENRGYRYMLLVVQDISELKRQQDHIRASGLRALLTEQERVRSVRETLSGAIYQLGGPLNMIAAAAKLLERQPQLDQQALKKMFDDVLRVGGMTLDNLNASIPALAQEPLQPVNLNAILQNVLWILTPRLLGLGIVVEWRPESLLPNVNGLPTSLTMLFKQLLDNAIEGIDAKRQGTREISVTTLAREDHVEVLIEDSGAGIAAELQSRVFEPFFTTKTRGQPHIGMGLTMAQDVVMRHEGLIEIDSATGQGCQVRVQIPYV</sequence>
<gene>
    <name evidence="10" type="ORF">SAMN05216287_3981</name>
</gene>
<evidence type="ECO:0000313" key="11">
    <source>
        <dbReference type="Proteomes" id="UP000243778"/>
    </source>
</evidence>
<proteinExistence type="predicted"/>
<feature type="domain" description="Histidine kinase" evidence="7">
    <location>
        <begin position="302"/>
        <end position="514"/>
    </location>
</feature>
<evidence type="ECO:0000256" key="1">
    <source>
        <dbReference type="ARBA" id="ARBA00000085"/>
    </source>
</evidence>
<dbReference type="PANTHER" id="PTHR43304:SF1">
    <property type="entry name" value="PAC DOMAIN-CONTAINING PROTEIN"/>
    <property type="match status" value="1"/>
</dbReference>
<dbReference type="Gene3D" id="3.30.565.10">
    <property type="entry name" value="Histidine kinase-like ATPase, C-terminal domain"/>
    <property type="match status" value="1"/>
</dbReference>
<dbReference type="PROSITE" id="PS50109">
    <property type="entry name" value="HIS_KIN"/>
    <property type="match status" value="1"/>
</dbReference>
<evidence type="ECO:0000256" key="4">
    <source>
        <dbReference type="ARBA" id="ARBA00022679"/>
    </source>
</evidence>
<dbReference type="PANTHER" id="PTHR43304">
    <property type="entry name" value="PHYTOCHROME-LIKE PROTEIN CPH1"/>
    <property type="match status" value="1"/>
</dbReference>
<dbReference type="InterPro" id="IPR035965">
    <property type="entry name" value="PAS-like_dom_sf"/>
</dbReference>
<dbReference type="Proteomes" id="UP000243778">
    <property type="component" value="Unassembled WGS sequence"/>
</dbReference>